<dbReference type="InParanoid" id="A0A165DKE5"/>
<dbReference type="InterPro" id="IPR007205">
    <property type="entry name" value="Protein_HGH1_N"/>
</dbReference>
<protein>
    <recommendedName>
        <fullName evidence="2">Protein HGH1 homolog</fullName>
    </recommendedName>
</protein>
<gene>
    <name evidence="5" type="ORF">CALCODRAFT_501608</name>
</gene>
<dbReference type="PANTHER" id="PTHR13387">
    <property type="entry name" value="PROTEIN HGH1 HOMOLOG"/>
    <property type="match status" value="1"/>
</dbReference>
<dbReference type="InterPro" id="IPR039717">
    <property type="entry name" value="Hgh1"/>
</dbReference>
<evidence type="ECO:0000259" key="4">
    <source>
        <dbReference type="Pfam" id="PF04064"/>
    </source>
</evidence>
<dbReference type="OrthoDB" id="338814at2759"/>
<name>A0A165DKE5_9BASI</name>
<dbReference type="Pfam" id="PF04063">
    <property type="entry name" value="DUF383"/>
    <property type="match status" value="1"/>
</dbReference>
<dbReference type="EMBL" id="KV424049">
    <property type="protein sequence ID" value="KZT53005.1"/>
    <property type="molecule type" value="Genomic_DNA"/>
</dbReference>
<evidence type="ECO:0000256" key="2">
    <source>
        <dbReference type="ARBA" id="ARBA00014076"/>
    </source>
</evidence>
<dbReference type="PANTHER" id="PTHR13387:SF9">
    <property type="entry name" value="PROTEIN HGH1 HOMOLOG"/>
    <property type="match status" value="1"/>
</dbReference>
<dbReference type="InterPro" id="IPR007206">
    <property type="entry name" value="Protein_HGH1_C"/>
</dbReference>
<organism evidence="5 6">
    <name type="scientific">Calocera cornea HHB12733</name>
    <dbReference type="NCBI Taxonomy" id="1353952"/>
    <lineage>
        <taxon>Eukaryota</taxon>
        <taxon>Fungi</taxon>
        <taxon>Dikarya</taxon>
        <taxon>Basidiomycota</taxon>
        <taxon>Agaricomycotina</taxon>
        <taxon>Dacrymycetes</taxon>
        <taxon>Dacrymycetales</taxon>
        <taxon>Dacrymycetaceae</taxon>
        <taxon>Calocera</taxon>
    </lineage>
</organism>
<dbReference type="Proteomes" id="UP000076842">
    <property type="component" value="Unassembled WGS sequence"/>
</dbReference>
<dbReference type="InterPro" id="IPR016024">
    <property type="entry name" value="ARM-type_fold"/>
</dbReference>
<reference evidence="5 6" key="1">
    <citation type="journal article" date="2016" name="Mol. Biol. Evol.">
        <title>Comparative Genomics of Early-Diverging Mushroom-Forming Fungi Provides Insights into the Origins of Lignocellulose Decay Capabilities.</title>
        <authorList>
            <person name="Nagy L.G."/>
            <person name="Riley R."/>
            <person name="Tritt A."/>
            <person name="Adam C."/>
            <person name="Daum C."/>
            <person name="Floudas D."/>
            <person name="Sun H."/>
            <person name="Yadav J.S."/>
            <person name="Pangilinan J."/>
            <person name="Larsson K.H."/>
            <person name="Matsuura K."/>
            <person name="Barry K."/>
            <person name="Labutti K."/>
            <person name="Kuo R."/>
            <person name="Ohm R.A."/>
            <person name="Bhattacharya S.S."/>
            <person name="Shirouzu T."/>
            <person name="Yoshinaga Y."/>
            <person name="Martin F.M."/>
            <person name="Grigoriev I.V."/>
            <person name="Hibbett D.S."/>
        </authorList>
    </citation>
    <scope>NUCLEOTIDE SEQUENCE [LARGE SCALE GENOMIC DNA]</scope>
    <source>
        <strain evidence="5 6">HHB12733</strain>
    </source>
</reference>
<comment type="similarity">
    <text evidence="1">Belongs to the HGH1 family.</text>
</comment>
<dbReference type="AlphaFoldDB" id="A0A165DKE5"/>
<dbReference type="FunCoup" id="A0A165DKE5">
    <property type="interactions" value="585"/>
</dbReference>
<evidence type="ECO:0000256" key="1">
    <source>
        <dbReference type="ARBA" id="ARBA00006712"/>
    </source>
</evidence>
<dbReference type="Gene3D" id="1.25.10.10">
    <property type="entry name" value="Leucine-rich Repeat Variant"/>
    <property type="match status" value="1"/>
</dbReference>
<evidence type="ECO:0000313" key="6">
    <source>
        <dbReference type="Proteomes" id="UP000076842"/>
    </source>
</evidence>
<sequence length="435" mass="47994">MSMEAQLEELLQFLHDRNPQARQVALANLVGYTPKESPYRSLFVPRSAGGLLASKDSKQATAIHDLKLLCQDQPATAHDAFRALVNISDNSMVLNHLIDSQFLTFLVSYILNPTAVLADLASMLLGNITVSPTACSTLVTLKIPVVPLPKEKPPYYPTASRSATSSAPSTYRYTDETQVAALPLLLDAFIDGARVPVAGDDTEKRKGDLHFLASVFANISAIPAGRTLFLTPVAREAAIYGQEEAEYMLAKLLAFTEHKDTMRRGGVLSTIKNCSFYAPAHRALLSPETVRVKCPPSEIAAPGINLLPFLLLPLAGPEEFDLDDQELLHPTLQFLPPTKTREVDTVLRLTIIETLLLLCTTFWGREELRNNGTYQIIRVMQETEEDDSILEHIDRLVMLLKADETEDTKQDDARVAQQLAEEGLVADDEDAIMEV</sequence>
<dbReference type="SUPFAM" id="SSF48371">
    <property type="entry name" value="ARM repeat"/>
    <property type="match status" value="1"/>
</dbReference>
<keyword evidence="6" id="KW-1185">Reference proteome</keyword>
<dbReference type="STRING" id="1353952.A0A165DKE5"/>
<accession>A0A165DKE5</accession>
<feature type="domain" description="Protein HGH1 N-terminal" evidence="3">
    <location>
        <begin position="109"/>
        <end position="348"/>
    </location>
</feature>
<evidence type="ECO:0000313" key="5">
    <source>
        <dbReference type="EMBL" id="KZT53005.1"/>
    </source>
</evidence>
<evidence type="ECO:0000259" key="3">
    <source>
        <dbReference type="Pfam" id="PF04063"/>
    </source>
</evidence>
<feature type="domain" description="Protein HGH1 C-terminal" evidence="4">
    <location>
        <begin position="354"/>
        <end position="407"/>
    </location>
</feature>
<dbReference type="InterPro" id="IPR011989">
    <property type="entry name" value="ARM-like"/>
</dbReference>
<dbReference type="Pfam" id="PF04064">
    <property type="entry name" value="DUF384"/>
    <property type="match status" value="1"/>
</dbReference>
<proteinExistence type="inferred from homology"/>